<dbReference type="Proteomes" id="UP000256478">
    <property type="component" value="Unassembled WGS sequence"/>
</dbReference>
<dbReference type="RefSeq" id="WP_116007176.1">
    <property type="nucleotide sequence ID" value="NZ_QUOU01000001.1"/>
</dbReference>
<evidence type="ECO:0000313" key="1">
    <source>
        <dbReference type="EMBL" id="REL26055.1"/>
    </source>
</evidence>
<proteinExistence type="predicted"/>
<dbReference type="AlphaFoldDB" id="A0A3E0TQ14"/>
<accession>A0A3E0TQ14</accession>
<dbReference type="EMBL" id="QUOU01000001">
    <property type="protein sequence ID" value="REL26055.1"/>
    <property type="molecule type" value="Genomic_DNA"/>
</dbReference>
<gene>
    <name evidence="1" type="ORF">DXX93_05360</name>
</gene>
<comment type="caution">
    <text evidence="1">The sequence shown here is derived from an EMBL/GenBank/DDBJ whole genome shotgun (WGS) entry which is preliminary data.</text>
</comment>
<reference evidence="1 2" key="1">
    <citation type="submission" date="2018-08" db="EMBL/GenBank/DDBJ databases">
        <title>Thalassotalea euphylliae genome.</title>
        <authorList>
            <person name="Summers S."/>
            <person name="Rice S.A."/>
            <person name="Freckelton M.L."/>
            <person name="Nedved B.T."/>
            <person name="Hadfield M.G."/>
        </authorList>
    </citation>
    <scope>NUCLEOTIDE SEQUENCE [LARGE SCALE GENOMIC DNA]</scope>
    <source>
        <strain evidence="1 2">H1</strain>
    </source>
</reference>
<organism evidence="1 2">
    <name type="scientific">Thalassotalea euphylliae</name>
    <dbReference type="NCBI Taxonomy" id="1655234"/>
    <lineage>
        <taxon>Bacteria</taxon>
        <taxon>Pseudomonadati</taxon>
        <taxon>Pseudomonadota</taxon>
        <taxon>Gammaproteobacteria</taxon>
        <taxon>Alteromonadales</taxon>
        <taxon>Colwelliaceae</taxon>
        <taxon>Thalassotalea</taxon>
    </lineage>
</organism>
<sequence>MENTYKVTDGDISLTIHLTGEHIEHASANKEDKYVDAFCQTITKMKVADAAYYGAKMVLEANTTKTHTQNKGILFVSSIPSLATMDTLIKEVFNLSKQPDSARYTSTSYQAWANLNDSAKESAIKTVLDRFFDGNTLYDYKKVFINCKGTCIKVDLSSLMPKSQFHHTLIELEAQTRVKLNGVPVIFVLEEIKDANTKRK</sequence>
<name>A0A3E0TQ14_9GAMM</name>
<evidence type="ECO:0000313" key="2">
    <source>
        <dbReference type="Proteomes" id="UP000256478"/>
    </source>
</evidence>
<protein>
    <submittedName>
        <fullName evidence="1">Uncharacterized protein</fullName>
    </submittedName>
</protein>